<protein>
    <submittedName>
        <fullName evidence="6">Uncharacterized protein</fullName>
    </submittedName>
</protein>
<accession>A0A7S1TI09</accession>
<evidence type="ECO:0000313" key="6">
    <source>
        <dbReference type="EMBL" id="CAD9237394.1"/>
    </source>
</evidence>
<dbReference type="GO" id="GO:0016020">
    <property type="term" value="C:membrane"/>
    <property type="evidence" value="ECO:0007669"/>
    <property type="project" value="InterPro"/>
</dbReference>
<feature type="transmembrane region" description="Helical" evidence="5">
    <location>
        <begin position="87"/>
        <end position="105"/>
    </location>
</feature>
<feature type="transmembrane region" description="Helical" evidence="5">
    <location>
        <begin position="125"/>
        <end position="144"/>
    </location>
</feature>
<dbReference type="EMBL" id="HBGH01017149">
    <property type="protein sequence ID" value="CAD9237394.1"/>
    <property type="molecule type" value="Transcribed_RNA"/>
</dbReference>
<evidence type="ECO:0000256" key="3">
    <source>
        <dbReference type="ARBA" id="ARBA00022989"/>
    </source>
</evidence>
<keyword evidence="4 5" id="KW-0472">Membrane</keyword>
<comment type="subcellular location">
    <subcellularLocation>
        <location evidence="1">Endomembrane system</location>
        <topology evidence="1">Multi-pass membrane protein</topology>
    </subcellularLocation>
</comment>
<keyword evidence="3 5" id="KW-1133">Transmembrane helix</keyword>
<dbReference type="Pfam" id="PF04750">
    <property type="entry name" value="Far-17a_AIG1"/>
    <property type="match status" value="1"/>
</dbReference>
<reference evidence="6" key="1">
    <citation type="submission" date="2021-01" db="EMBL/GenBank/DDBJ databases">
        <authorList>
            <person name="Corre E."/>
            <person name="Pelletier E."/>
            <person name="Niang G."/>
            <person name="Scheremetjew M."/>
            <person name="Finn R."/>
            <person name="Kale V."/>
            <person name="Holt S."/>
            <person name="Cochrane G."/>
            <person name="Meng A."/>
            <person name="Brown T."/>
            <person name="Cohen L."/>
        </authorList>
    </citation>
    <scope>NUCLEOTIDE SEQUENCE</scope>
    <source>
        <strain evidence="6">SAG 36.94</strain>
    </source>
</reference>
<feature type="transmembrane region" description="Helical" evidence="5">
    <location>
        <begin position="54"/>
        <end position="75"/>
    </location>
</feature>
<gene>
    <name evidence="6" type="ORF">CCAE0312_LOCUS9493</name>
</gene>
<organism evidence="6">
    <name type="scientific">Compsopogon caeruleus</name>
    <dbReference type="NCBI Taxonomy" id="31354"/>
    <lineage>
        <taxon>Eukaryota</taxon>
        <taxon>Rhodophyta</taxon>
        <taxon>Compsopogonophyceae</taxon>
        <taxon>Compsopogonales</taxon>
        <taxon>Compsopogonaceae</taxon>
        <taxon>Compsopogon</taxon>
    </lineage>
</organism>
<dbReference type="GO" id="GO:0012505">
    <property type="term" value="C:endomembrane system"/>
    <property type="evidence" value="ECO:0007669"/>
    <property type="project" value="UniProtKB-SubCell"/>
</dbReference>
<name>A0A7S1TI09_9RHOD</name>
<evidence type="ECO:0000256" key="5">
    <source>
        <dbReference type="SAM" id="Phobius"/>
    </source>
</evidence>
<evidence type="ECO:0000256" key="1">
    <source>
        <dbReference type="ARBA" id="ARBA00004127"/>
    </source>
</evidence>
<sequence>MPSPTYALVRARRALFYLVSVLVFSHVVLAQMRYQTPRPDRPIRVFGGRAVYLTVQVNTILMAYAALCLADCLLGQRSKVLSHASRNLSAIVFPLGVFMGSGYYGFIHFHPKTRLLAQEVDDFDFYMHLLHGVPLLFVLSDNLFDCIGLRYRLCENSIRMNMHALVVSMYGLLYVFWSIFCSIMNEGWSPYPVSRGTAFGPSPSPLKALPAFDPQYRNLSFCRQCPSLKDC</sequence>
<evidence type="ECO:0000256" key="2">
    <source>
        <dbReference type="ARBA" id="ARBA00022692"/>
    </source>
</evidence>
<proteinExistence type="predicted"/>
<evidence type="ECO:0000256" key="4">
    <source>
        <dbReference type="ARBA" id="ARBA00023136"/>
    </source>
</evidence>
<dbReference type="AlphaFoldDB" id="A0A7S1TI09"/>
<keyword evidence="2 5" id="KW-0812">Transmembrane</keyword>
<dbReference type="InterPro" id="IPR006838">
    <property type="entry name" value="ADTRP_AIG1"/>
</dbReference>
<feature type="transmembrane region" description="Helical" evidence="5">
    <location>
        <begin position="164"/>
        <end position="185"/>
    </location>
</feature>